<protein>
    <submittedName>
        <fullName evidence="2">Uncharacterized protein</fullName>
    </submittedName>
</protein>
<keyword evidence="1" id="KW-0812">Transmembrane</keyword>
<keyword evidence="1" id="KW-1133">Transmembrane helix</keyword>
<dbReference type="HOGENOM" id="CLU_2253881_0_0_1"/>
<feature type="transmembrane region" description="Helical" evidence="1">
    <location>
        <begin position="21"/>
        <end position="42"/>
    </location>
</feature>
<sequence>MGFRSHSVGPILNTLINLKDGLSLALNVVSFSDALSVGFYWIPGLDGVLILEFGCNGLVAVVTVLLLLCRVVPARFNGFGASALLFQVVASRLVKSVSSQLVFH</sequence>
<evidence type="ECO:0000256" key="1">
    <source>
        <dbReference type="SAM" id="Phobius"/>
    </source>
</evidence>
<reference evidence="2 3" key="1">
    <citation type="journal article" date="2014" name="Genome Biol.">
        <title>Transcriptome and methylome profiling reveals relics of genome dominance in the mesopolyploid Brassica oleracea.</title>
        <authorList>
            <person name="Parkin I.A."/>
            <person name="Koh C."/>
            <person name="Tang H."/>
            <person name="Robinson S.J."/>
            <person name="Kagale S."/>
            <person name="Clarke W.E."/>
            <person name="Town C.D."/>
            <person name="Nixon J."/>
            <person name="Krishnakumar V."/>
            <person name="Bidwell S.L."/>
            <person name="Denoeud F."/>
            <person name="Belcram H."/>
            <person name="Links M.G."/>
            <person name="Just J."/>
            <person name="Clarke C."/>
            <person name="Bender T."/>
            <person name="Huebert T."/>
            <person name="Mason A.S."/>
            <person name="Pires J.C."/>
            <person name="Barker G."/>
            <person name="Moore J."/>
            <person name="Walley P.G."/>
            <person name="Manoli S."/>
            <person name="Batley J."/>
            <person name="Edwards D."/>
            <person name="Nelson M.N."/>
            <person name="Wang X."/>
            <person name="Paterson A.H."/>
            <person name="King G."/>
            <person name="Bancroft I."/>
            <person name="Chalhoub B."/>
            <person name="Sharpe A.G."/>
        </authorList>
    </citation>
    <scope>NUCLEOTIDE SEQUENCE</scope>
    <source>
        <strain evidence="2 3">cv. TO1000</strain>
    </source>
</reference>
<name>A0A0D3D936_BRAOL</name>
<organism evidence="2 3">
    <name type="scientific">Brassica oleracea var. oleracea</name>
    <dbReference type="NCBI Taxonomy" id="109376"/>
    <lineage>
        <taxon>Eukaryota</taxon>
        <taxon>Viridiplantae</taxon>
        <taxon>Streptophyta</taxon>
        <taxon>Embryophyta</taxon>
        <taxon>Tracheophyta</taxon>
        <taxon>Spermatophyta</taxon>
        <taxon>Magnoliopsida</taxon>
        <taxon>eudicotyledons</taxon>
        <taxon>Gunneridae</taxon>
        <taxon>Pentapetalae</taxon>
        <taxon>rosids</taxon>
        <taxon>malvids</taxon>
        <taxon>Brassicales</taxon>
        <taxon>Brassicaceae</taxon>
        <taxon>Brassiceae</taxon>
        <taxon>Brassica</taxon>
    </lineage>
</organism>
<evidence type="ECO:0000313" key="3">
    <source>
        <dbReference type="Proteomes" id="UP000032141"/>
    </source>
</evidence>
<proteinExistence type="predicted"/>
<evidence type="ECO:0000313" key="2">
    <source>
        <dbReference type="EnsemblPlants" id="Bo7g070000.1"/>
    </source>
</evidence>
<dbReference type="AlphaFoldDB" id="A0A0D3D936"/>
<dbReference type="Proteomes" id="UP000032141">
    <property type="component" value="Chromosome C7"/>
</dbReference>
<keyword evidence="3" id="KW-1185">Reference proteome</keyword>
<reference evidence="2" key="2">
    <citation type="submission" date="2015-03" db="UniProtKB">
        <authorList>
            <consortium name="EnsemblPlants"/>
        </authorList>
    </citation>
    <scope>IDENTIFICATION</scope>
</reference>
<dbReference type="EnsemblPlants" id="Bo7g070000.1">
    <property type="protein sequence ID" value="Bo7g070000.1"/>
    <property type="gene ID" value="Bo7g070000"/>
</dbReference>
<keyword evidence="1" id="KW-0472">Membrane</keyword>
<dbReference type="Gramene" id="Bo7g070000.1">
    <property type="protein sequence ID" value="Bo7g070000.1"/>
    <property type="gene ID" value="Bo7g070000"/>
</dbReference>
<feature type="transmembrane region" description="Helical" evidence="1">
    <location>
        <begin position="48"/>
        <end position="69"/>
    </location>
</feature>
<accession>A0A0D3D936</accession>